<feature type="transmembrane region" description="Helical" evidence="11">
    <location>
        <begin position="459"/>
        <end position="478"/>
    </location>
</feature>
<dbReference type="CTD" id="20249637"/>
<sequence length="556" mass="64513">MEMCRNWEGVYQVDAFNIISCTMCYFYLFQNSKELKKPQFVNNNLVAYNGTVFPDHTFLYPNINNKTIVNLICRTLDEYDCHRWTSCCINAQKCCSRQLSTGNYTGSGRYCPRTWDGFGCFDDTLAGDETVIKCPEYIEHGNPYADAVKNCNNNGTWFRDKITGKEWTDYLGCVQINEYKVLFQVGLICNIISIVLLVPACVVFLYYRQLRVQQRIKLHICLFVSFVFTSVVMILWDVLVFNDRLTNAAALTVMYQDPPGCRVLYILTRYALSTAYVWMFLEGFHLHRLIVKAFKVPKSIIHYHFIGWGFPVIPIYVILISGFPVIPIIAYTVIRITRNDKNCWVNNAGDYEWIVYLPNLFCIAFNVFFLMNILRILMTQLQSHPNEPSNYRRALKATFILVPLFGLQLFFIIYRPPSTWSGSFMYEVISKIVNNLQSTVVALILYFSYISEYSGSFNIVFFLYFRSTVVALILYFSYISEYSGSFNIVFFLYFRGTVVALILYFSYISGYSGCGGSFNILFHERRMIFVLYCMYNSDNACVELAPVNKSTSFKLD</sequence>
<dbReference type="PROSITE" id="PS00649">
    <property type="entry name" value="G_PROTEIN_RECEP_F2_1"/>
    <property type="match status" value="1"/>
</dbReference>
<dbReference type="OrthoDB" id="6160250at2759"/>
<evidence type="ECO:0008006" key="16">
    <source>
        <dbReference type="Google" id="ProtNLM"/>
    </source>
</evidence>
<keyword evidence="7 11" id="KW-0472">Membrane</keyword>
<name>V3ZUG3_LOTGI</name>
<dbReference type="GO" id="GO:0008528">
    <property type="term" value="F:G protein-coupled peptide receptor activity"/>
    <property type="evidence" value="ECO:0007669"/>
    <property type="project" value="TreeGrafter"/>
</dbReference>
<comment type="similarity">
    <text evidence="2">Belongs to the G-protein coupled receptor 2 family.</text>
</comment>
<dbReference type="Proteomes" id="UP000030746">
    <property type="component" value="Unassembled WGS sequence"/>
</dbReference>
<keyword evidence="9" id="KW-0325">Glycoprotein</keyword>
<feature type="transmembrane region" description="Helical" evidence="11">
    <location>
        <begin position="263"/>
        <end position="284"/>
    </location>
</feature>
<feature type="domain" description="G-protein coupled receptors family 2 profile 2" evidence="13">
    <location>
        <begin position="182"/>
        <end position="449"/>
    </location>
</feature>
<dbReference type="HOGENOM" id="CLU_002753_4_2_1"/>
<feature type="domain" description="G-protein coupled receptors family 2 profile 1" evidence="12">
    <location>
        <begin position="94"/>
        <end position="177"/>
    </location>
</feature>
<accession>V3ZUG3</accession>
<dbReference type="InterPro" id="IPR017983">
    <property type="entry name" value="GPCR_2_secretin-like_CS"/>
</dbReference>
<dbReference type="Gene3D" id="1.20.1070.10">
    <property type="entry name" value="Rhodopsin 7-helix transmembrane proteins"/>
    <property type="match status" value="1"/>
</dbReference>
<gene>
    <name evidence="14" type="ORF">LOTGIDRAFT_234777</name>
</gene>
<evidence type="ECO:0000256" key="1">
    <source>
        <dbReference type="ARBA" id="ARBA00004651"/>
    </source>
</evidence>
<dbReference type="InterPro" id="IPR017981">
    <property type="entry name" value="GPCR_2-like_7TM"/>
</dbReference>
<feature type="transmembrane region" description="Helical" evidence="11">
    <location>
        <begin position="218"/>
        <end position="236"/>
    </location>
</feature>
<dbReference type="GO" id="GO:0007166">
    <property type="term" value="P:cell surface receptor signaling pathway"/>
    <property type="evidence" value="ECO:0007669"/>
    <property type="project" value="InterPro"/>
</dbReference>
<dbReference type="RefSeq" id="XP_009061311.1">
    <property type="nucleotide sequence ID" value="XM_009063063.1"/>
</dbReference>
<proteinExistence type="inferred from homology"/>
<evidence type="ECO:0000256" key="9">
    <source>
        <dbReference type="ARBA" id="ARBA00023180"/>
    </source>
</evidence>
<dbReference type="Pfam" id="PF02793">
    <property type="entry name" value="HRM"/>
    <property type="match status" value="1"/>
</dbReference>
<evidence type="ECO:0000256" key="7">
    <source>
        <dbReference type="ARBA" id="ARBA00023136"/>
    </source>
</evidence>
<dbReference type="PANTHER" id="PTHR45620:SF42">
    <property type="entry name" value="G-PROTEIN COUPLED RECEPTOR SEB-2"/>
    <property type="match status" value="1"/>
</dbReference>
<keyword evidence="5 11" id="KW-1133">Transmembrane helix</keyword>
<dbReference type="AlphaFoldDB" id="V3ZUG3"/>
<feature type="transmembrane region" description="Helical" evidence="11">
    <location>
        <begin position="353"/>
        <end position="374"/>
    </location>
</feature>
<evidence type="ECO:0000256" key="4">
    <source>
        <dbReference type="ARBA" id="ARBA00022692"/>
    </source>
</evidence>
<dbReference type="KEGG" id="lgi:LOTGIDRAFT_234777"/>
<evidence type="ECO:0000256" key="5">
    <source>
        <dbReference type="ARBA" id="ARBA00022989"/>
    </source>
</evidence>
<dbReference type="SUPFAM" id="SSF111418">
    <property type="entry name" value="Hormone receptor domain"/>
    <property type="match status" value="1"/>
</dbReference>
<protein>
    <recommendedName>
        <fullName evidence="16">G-protein coupled receptors family 2 profile 2 domain-containing protein</fullName>
    </recommendedName>
</protein>
<evidence type="ECO:0000256" key="8">
    <source>
        <dbReference type="ARBA" id="ARBA00023170"/>
    </source>
</evidence>
<dbReference type="PROSITE" id="PS50261">
    <property type="entry name" value="G_PROTEIN_RECEP_F2_4"/>
    <property type="match status" value="1"/>
</dbReference>
<feature type="transmembrane region" description="Helical" evidence="11">
    <location>
        <begin position="181"/>
        <end position="206"/>
    </location>
</feature>
<keyword evidence="3" id="KW-1003">Cell membrane</keyword>
<dbReference type="STRING" id="225164.V3ZUG3"/>
<dbReference type="EMBL" id="KB202793">
    <property type="protein sequence ID" value="ESO87997.1"/>
    <property type="molecule type" value="Genomic_DNA"/>
</dbReference>
<feature type="transmembrane region" description="Helical" evidence="11">
    <location>
        <begin position="305"/>
        <end position="333"/>
    </location>
</feature>
<keyword evidence="15" id="KW-1185">Reference proteome</keyword>
<dbReference type="Gene3D" id="4.10.1240.10">
    <property type="entry name" value="GPCR, family 2, extracellular hormone receptor domain"/>
    <property type="match status" value="1"/>
</dbReference>
<dbReference type="GeneID" id="20249637"/>
<dbReference type="PROSITE" id="PS50227">
    <property type="entry name" value="G_PROTEIN_RECEP_F2_3"/>
    <property type="match status" value="1"/>
</dbReference>
<evidence type="ECO:0000259" key="12">
    <source>
        <dbReference type="PROSITE" id="PS50227"/>
    </source>
</evidence>
<evidence type="ECO:0000256" key="2">
    <source>
        <dbReference type="ARBA" id="ARBA00005314"/>
    </source>
</evidence>
<dbReference type="InterPro" id="IPR036445">
    <property type="entry name" value="GPCR_2_extracell_dom_sf"/>
</dbReference>
<evidence type="ECO:0000256" key="6">
    <source>
        <dbReference type="ARBA" id="ARBA00023040"/>
    </source>
</evidence>
<keyword evidence="10" id="KW-0807">Transducer</keyword>
<feature type="transmembrane region" description="Helical" evidence="11">
    <location>
        <begin position="428"/>
        <end position="447"/>
    </location>
</feature>
<dbReference type="PRINTS" id="PR00249">
    <property type="entry name" value="GPCRSECRETIN"/>
</dbReference>
<evidence type="ECO:0000256" key="3">
    <source>
        <dbReference type="ARBA" id="ARBA00022475"/>
    </source>
</evidence>
<dbReference type="InterPro" id="IPR000832">
    <property type="entry name" value="GPCR_2_secretin-like"/>
</dbReference>
<evidence type="ECO:0000313" key="15">
    <source>
        <dbReference type="Proteomes" id="UP000030746"/>
    </source>
</evidence>
<dbReference type="PANTHER" id="PTHR45620">
    <property type="entry name" value="PDF RECEPTOR-LIKE PROTEIN-RELATED"/>
    <property type="match status" value="1"/>
</dbReference>
<dbReference type="InterPro" id="IPR050332">
    <property type="entry name" value="GPCR_2"/>
</dbReference>
<organism evidence="14 15">
    <name type="scientific">Lottia gigantea</name>
    <name type="common">Giant owl limpet</name>
    <dbReference type="NCBI Taxonomy" id="225164"/>
    <lineage>
        <taxon>Eukaryota</taxon>
        <taxon>Metazoa</taxon>
        <taxon>Spiralia</taxon>
        <taxon>Lophotrochozoa</taxon>
        <taxon>Mollusca</taxon>
        <taxon>Gastropoda</taxon>
        <taxon>Patellogastropoda</taxon>
        <taxon>Lottioidea</taxon>
        <taxon>Lottiidae</taxon>
        <taxon>Lottia</taxon>
    </lineage>
</organism>
<dbReference type="SMART" id="SM00008">
    <property type="entry name" value="HormR"/>
    <property type="match status" value="1"/>
</dbReference>
<dbReference type="GO" id="GO:0005886">
    <property type="term" value="C:plasma membrane"/>
    <property type="evidence" value="ECO:0007669"/>
    <property type="project" value="UniProtKB-SubCell"/>
</dbReference>
<dbReference type="OMA" id="PNLLCIM"/>
<comment type="subcellular location">
    <subcellularLocation>
        <location evidence="1">Cell membrane</location>
        <topology evidence="1">Multi-pass membrane protein</topology>
    </subcellularLocation>
</comment>
<keyword evidence="4 11" id="KW-0812">Transmembrane</keyword>
<dbReference type="InterPro" id="IPR001879">
    <property type="entry name" value="GPCR_2_extracellular_dom"/>
</dbReference>
<reference evidence="14 15" key="1">
    <citation type="journal article" date="2013" name="Nature">
        <title>Insights into bilaterian evolution from three spiralian genomes.</title>
        <authorList>
            <person name="Simakov O."/>
            <person name="Marletaz F."/>
            <person name="Cho S.J."/>
            <person name="Edsinger-Gonzales E."/>
            <person name="Havlak P."/>
            <person name="Hellsten U."/>
            <person name="Kuo D.H."/>
            <person name="Larsson T."/>
            <person name="Lv J."/>
            <person name="Arendt D."/>
            <person name="Savage R."/>
            <person name="Osoegawa K."/>
            <person name="de Jong P."/>
            <person name="Grimwood J."/>
            <person name="Chapman J.A."/>
            <person name="Shapiro H."/>
            <person name="Aerts A."/>
            <person name="Otillar R.P."/>
            <person name="Terry A.Y."/>
            <person name="Boore J.L."/>
            <person name="Grigoriev I.V."/>
            <person name="Lindberg D.R."/>
            <person name="Seaver E.C."/>
            <person name="Weisblat D.A."/>
            <person name="Putnam N.H."/>
            <person name="Rokhsar D.S."/>
        </authorList>
    </citation>
    <scope>NUCLEOTIDE SEQUENCE [LARGE SCALE GENOMIC DNA]</scope>
</reference>
<evidence type="ECO:0000256" key="10">
    <source>
        <dbReference type="ARBA" id="ARBA00023224"/>
    </source>
</evidence>
<dbReference type="Pfam" id="PF00002">
    <property type="entry name" value="7tm_2"/>
    <property type="match status" value="1"/>
</dbReference>
<feature type="transmembrane region" description="Helical" evidence="11">
    <location>
        <begin position="394"/>
        <end position="416"/>
    </location>
</feature>
<keyword evidence="8" id="KW-0675">Receptor</keyword>
<evidence type="ECO:0000259" key="13">
    <source>
        <dbReference type="PROSITE" id="PS50261"/>
    </source>
</evidence>
<evidence type="ECO:0000256" key="11">
    <source>
        <dbReference type="SAM" id="Phobius"/>
    </source>
</evidence>
<dbReference type="GO" id="GO:0007188">
    <property type="term" value="P:adenylate cyclase-modulating G protein-coupled receptor signaling pathway"/>
    <property type="evidence" value="ECO:0007669"/>
    <property type="project" value="TreeGrafter"/>
</dbReference>
<evidence type="ECO:0000313" key="14">
    <source>
        <dbReference type="EMBL" id="ESO87997.1"/>
    </source>
</evidence>
<keyword evidence="6" id="KW-0297">G-protein coupled receptor</keyword>
<dbReference type="CDD" id="cd15041">
    <property type="entry name" value="7tmB1_hormone_R"/>
    <property type="match status" value="1"/>
</dbReference>